<keyword evidence="1" id="KW-0472">Membrane</keyword>
<dbReference type="AlphaFoldDB" id="A0A9P5HCE3"/>
<feature type="transmembrane region" description="Helical" evidence="1">
    <location>
        <begin position="147"/>
        <end position="167"/>
    </location>
</feature>
<evidence type="ECO:0000256" key="1">
    <source>
        <dbReference type="SAM" id="Phobius"/>
    </source>
</evidence>
<evidence type="ECO:0000313" key="3">
    <source>
        <dbReference type="Proteomes" id="UP000722485"/>
    </source>
</evidence>
<proteinExistence type="predicted"/>
<feature type="transmembrane region" description="Helical" evidence="1">
    <location>
        <begin position="349"/>
        <end position="365"/>
    </location>
</feature>
<accession>A0A9P5HCE3</accession>
<feature type="transmembrane region" description="Helical" evidence="1">
    <location>
        <begin position="308"/>
        <end position="329"/>
    </location>
</feature>
<organism evidence="2 3">
    <name type="scientific">Cylindrodendrum hubeiense</name>
    <dbReference type="NCBI Taxonomy" id="595255"/>
    <lineage>
        <taxon>Eukaryota</taxon>
        <taxon>Fungi</taxon>
        <taxon>Dikarya</taxon>
        <taxon>Ascomycota</taxon>
        <taxon>Pezizomycotina</taxon>
        <taxon>Sordariomycetes</taxon>
        <taxon>Hypocreomycetidae</taxon>
        <taxon>Hypocreales</taxon>
        <taxon>Nectriaceae</taxon>
        <taxon>Cylindrodendrum</taxon>
    </lineage>
</organism>
<protein>
    <submittedName>
        <fullName evidence="2">Uncharacterized protein</fullName>
    </submittedName>
</protein>
<feature type="transmembrane region" description="Helical" evidence="1">
    <location>
        <begin position="114"/>
        <end position="135"/>
    </location>
</feature>
<sequence length="366" mass="39708">MGVLFSRPSDSFPAGAYGAGDTSSINGSIIAPYLGDNTGLYGDIPTKELPPIPFEWIISPSEIKDTCPSSSQILTAFAVTEAVIVILTSVAAYRPVVHFLSRGMLGRRIKRSIALTWTAVFACQLLANAAIAGMVGNTPGYGGLNMLHIFTVYMARPRFHLVVLGMLRSLVGVKRSRAFDKTTIINTKRDRRVEFPYTDAFITTAVSEMLLLIIAAIFTSVTWHRVPSDSKAREYTSDMVSFVSSSPAVMLLCVVAFVPINRRYGDAFPIEGRRYETGRHWGATVAPDGTATLHVKEAVPTSVKVKRIVSAAASAVLMGFVTLVQWSYWAKFLTMPGVLFCPPKLIQSGVIWVIFTLMGTLAGAAS</sequence>
<feature type="transmembrane region" description="Helical" evidence="1">
    <location>
        <begin position="239"/>
        <end position="260"/>
    </location>
</feature>
<reference evidence="2" key="1">
    <citation type="submission" date="2020-03" db="EMBL/GenBank/DDBJ databases">
        <title>Draft Genome Sequence of Cylindrodendrum hubeiense.</title>
        <authorList>
            <person name="Buettner E."/>
            <person name="Kellner H."/>
        </authorList>
    </citation>
    <scope>NUCLEOTIDE SEQUENCE</scope>
    <source>
        <strain evidence="2">IHI 201604</strain>
    </source>
</reference>
<dbReference type="Proteomes" id="UP000722485">
    <property type="component" value="Unassembled WGS sequence"/>
</dbReference>
<keyword evidence="1" id="KW-0812">Transmembrane</keyword>
<keyword evidence="3" id="KW-1185">Reference proteome</keyword>
<dbReference type="OrthoDB" id="3525430at2759"/>
<evidence type="ECO:0000313" key="2">
    <source>
        <dbReference type="EMBL" id="KAF7551105.1"/>
    </source>
</evidence>
<feature type="transmembrane region" description="Helical" evidence="1">
    <location>
        <begin position="197"/>
        <end position="219"/>
    </location>
</feature>
<name>A0A9P5HCE3_9HYPO</name>
<feature type="transmembrane region" description="Helical" evidence="1">
    <location>
        <begin position="73"/>
        <end position="93"/>
    </location>
</feature>
<comment type="caution">
    <text evidence="2">The sequence shown here is derived from an EMBL/GenBank/DDBJ whole genome shotgun (WGS) entry which is preliminary data.</text>
</comment>
<gene>
    <name evidence="2" type="ORF">G7Z17_g5257</name>
</gene>
<keyword evidence="1" id="KW-1133">Transmembrane helix</keyword>
<dbReference type="EMBL" id="JAANBB010000084">
    <property type="protein sequence ID" value="KAF7551105.1"/>
    <property type="molecule type" value="Genomic_DNA"/>
</dbReference>